<proteinExistence type="predicted"/>
<organism evidence="1 2">
    <name type="scientific">Enterococcus gallinarum</name>
    <dbReference type="NCBI Taxonomy" id="1353"/>
    <lineage>
        <taxon>Bacteria</taxon>
        <taxon>Bacillati</taxon>
        <taxon>Bacillota</taxon>
        <taxon>Bacilli</taxon>
        <taxon>Lactobacillales</taxon>
        <taxon>Enterococcaceae</taxon>
        <taxon>Enterococcus</taxon>
    </lineage>
</organism>
<sequence length="178" mass="20449">MNIRKAAVADAKALLKIYAPYVDHTAITFETEIPTEEEFAHRITQTLQRYPYLIAEENGVILGYAYATAYKTRAAYDWTAEVTVYIDREVKAKGIGTMLYHHLESELKKQNIVNLTACITAGNEGSVGFHQKFGYKEVACFPQIGYKFEQWHDVLWMQKELQQFDGDVPKFIPYPLTQ</sequence>
<dbReference type="EMBL" id="UFYW01000001">
    <property type="protein sequence ID" value="STD81788.1"/>
    <property type="molecule type" value="Genomic_DNA"/>
</dbReference>
<dbReference type="PROSITE" id="PS51186">
    <property type="entry name" value="GNAT"/>
    <property type="match status" value="1"/>
</dbReference>
<dbReference type="GO" id="GO:0102971">
    <property type="term" value="F:phosphinothricin N-acetyltransferase activity"/>
    <property type="evidence" value="ECO:0007669"/>
    <property type="project" value="UniProtKB-EC"/>
</dbReference>
<dbReference type="SUPFAM" id="SSF55729">
    <property type="entry name" value="Acyl-CoA N-acyltransferases (Nat)"/>
    <property type="match status" value="1"/>
</dbReference>
<dbReference type="CDD" id="cd04301">
    <property type="entry name" value="NAT_SF"/>
    <property type="match status" value="1"/>
</dbReference>
<dbReference type="Pfam" id="PF13420">
    <property type="entry name" value="Acetyltransf_4"/>
    <property type="match status" value="1"/>
</dbReference>
<dbReference type="EC" id="2.3.1.183" evidence="1"/>
<dbReference type="Proteomes" id="UP000254807">
    <property type="component" value="Unassembled WGS sequence"/>
</dbReference>
<name>A0A376H071_ENTGA</name>
<dbReference type="OrthoDB" id="9798006at2"/>
<dbReference type="AlphaFoldDB" id="A0A376H071"/>
<accession>A0A376H071</accession>
<keyword evidence="2" id="KW-1185">Reference proteome</keyword>
<protein>
    <submittedName>
        <fullName evidence="1">N-acetyltransferase GCN5</fullName>
        <ecNumber evidence="1">2.3.1.183</ecNumber>
    </submittedName>
</protein>
<gene>
    <name evidence="1" type="primary">pat</name>
    <name evidence="1" type="ORF">NCTC12360_00204</name>
</gene>
<dbReference type="PANTHER" id="PTHR43072:SF8">
    <property type="entry name" value="ACYLTRANSFERASE FABY-RELATED"/>
    <property type="match status" value="1"/>
</dbReference>
<evidence type="ECO:0000313" key="2">
    <source>
        <dbReference type="Proteomes" id="UP000254807"/>
    </source>
</evidence>
<dbReference type="RefSeq" id="WP_060815165.1">
    <property type="nucleotide sequence ID" value="NZ_JAJGOJ010000001.1"/>
</dbReference>
<keyword evidence="1" id="KW-0012">Acyltransferase</keyword>
<keyword evidence="1" id="KW-0808">Transferase</keyword>
<dbReference type="InterPro" id="IPR000182">
    <property type="entry name" value="GNAT_dom"/>
</dbReference>
<dbReference type="InterPro" id="IPR016181">
    <property type="entry name" value="Acyl_CoA_acyltransferase"/>
</dbReference>
<evidence type="ECO:0000313" key="1">
    <source>
        <dbReference type="EMBL" id="STD81788.1"/>
    </source>
</evidence>
<reference evidence="1 2" key="1">
    <citation type="submission" date="2018-06" db="EMBL/GenBank/DDBJ databases">
        <authorList>
            <consortium name="Pathogen Informatics"/>
            <person name="Doyle S."/>
        </authorList>
    </citation>
    <scope>NUCLEOTIDE SEQUENCE [LARGE SCALE GENOMIC DNA]</scope>
    <source>
        <strain evidence="1 2">NCTC12360</strain>
    </source>
</reference>
<dbReference type="Gene3D" id="3.40.630.30">
    <property type="match status" value="1"/>
</dbReference>
<dbReference type="PANTHER" id="PTHR43072">
    <property type="entry name" value="N-ACETYLTRANSFERASE"/>
    <property type="match status" value="1"/>
</dbReference>